<dbReference type="InterPro" id="IPR015947">
    <property type="entry name" value="PUA-like_sf"/>
</dbReference>
<dbReference type="AlphaFoldDB" id="A0AAE3MAB2"/>
<dbReference type="Proteomes" id="UP001209229">
    <property type="component" value="Unassembled WGS sequence"/>
</dbReference>
<sequence length="139" mass="16390">MKIILSIKPEFVERIFNGTKKFEFRRLIFKNSSVNKVVIYASAPISKVVGEFEIKSVHKKKLNELWAETSEFSGISKDYFFNYFKGKTEGYALEIKKVTRYNKQLCIKEEFGIVPPQSFTYLREEKLHTKQELIEQSTF</sequence>
<comment type="caution">
    <text evidence="2">The sequence shown here is derived from an EMBL/GenBank/DDBJ whole genome shotgun (WGS) entry which is preliminary data.</text>
</comment>
<dbReference type="EMBL" id="JAPDPJ010000103">
    <property type="protein sequence ID" value="MCW3789370.1"/>
    <property type="molecule type" value="Genomic_DNA"/>
</dbReference>
<gene>
    <name evidence="2" type="ORF">OM075_23105</name>
</gene>
<feature type="domain" description="ASCH" evidence="1">
    <location>
        <begin position="5"/>
        <end position="99"/>
    </location>
</feature>
<evidence type="ECO:0000313" key="3">
    <source>
        <dbReference type="Proteomes" id="UP001209229"/>
    </source>
</evidence>
<proteinExistence type="predicted"/>
<organism evidence="2 3">
    <name type="scientific">Plebeiibacterium sediminum</name>
    <dbReference type="NCBI Taxonomy" id="2992112"/>
    <lineage>
        <taxon>Bacteria</taxon>
        <taxon>Pseudomonadati</taxon>
        <taxon>Bacteroidota</taxon>
        <taxon>Bacteroidia</taxon>
        <taxon>Marinilabiliales</taxon>
        <taxon>Marinilabiliaceae</taxon>
        <taxon>Plebeiibacterium</taxon>
    </lineage>
</organism>
<dbReference type="Gene3D" id="2.30.130.30">
    <property type="entry name" value="Hypothetical protein"/>
    <property type="match status" value="1"/>
</dbReference>
<evidence type="ECO:0000313" key="2">
    <source>
        <dbReference type="EMBL" id="MCW3789370.1"/>
    </source>
</evidence>
<accession>A0AAE3MAB2</accession>
<reference evidence="2" key="1">
    <citation type="submission" date="2022-10" db="EMBL/GenBank/DDBJ databases">
        <authorList>
            <person name="Yu W.X."/>
        </authorList>
    </citation>
    <scope>NUCLEOTIDE SEQUENCE</scope>
    <source>
        <strain evidence="2">AAT</strain>
    </source>
</reference>
<dbReference type="Pfam" id="PF04266">
    <property type="entry name" value="ASCH"/>
    <property type="match status" value="1"/>
</dbReference>
<dbReference type="RefSeq" id="WP_301192925.1">
    <property type="nucleotide sequence ID" value="NZ_JAPDPJ010000103.1"/>
</dbReference>
<name>A0AAE3MAB2_9BACT</name>
<dbReference type="InterPro" id="IPR007374">
    <property type="entry name" value="ASCH_domain"/>
</dbReference>
<dbReference type="SUPFAM" id="SSF88697">
    <property type="entry name" value="PUA domain-like"/>
    <property type="match status" value="1"/>
</dbReference>
<protein>
    <submittedName>
        <fullName evidence="2">ASCH domain-containing protein</fullName>
    </submittedName>
</protein>
<dbReference type="SMART" id="SM01022">
    <property type="entry name" value="ASCH"/>
    <property type="match status" value="1"/>
</dbReference>
<keyword evidence="3" id="KW-1185">Reference proteome</keyword>
<evidence type="ECO:0000259" key="1">
    <source>
        <dbReference type="SMART" id="SM01022"/>
    </source>
</evidence>